<dbReference type="EMBL" id="PDPS01000059">
    <property type="protein sequence ID" value="PID55590.1"/>
    <property type="molecule type" value="Genomic_DNA"/>
</dbReference>
<dbReference type="Proteomes" id="UP000229740">
    <property type="component" value="Unassembled WGS sequence"/>
</dbReference>
<dbReference type="AlphaFoldDB" id="A0A2G6E0M1"/>
<accession>A0A2G6E0M1</accession>
<gene>
    <name evidence="1" type="ORF">CSB45_15255</name>
</gene>
<evidence type="ECO:0008006" key="3">
    <source>
        <dbReference type="Google" id="ProtNLM"/>
    </source>
</evidence>
<comment type="caution">
    <text evidence="1">The sequence shown here is derived from an EMBL/GenBank/DDBJ whole genome shotgun (WGS) entry which is preliminary data.</text>
</comment>
<proteinExistence type="predicted"/>
<protein>
    <recommendedName>
        <fullName evidence="3">Formylmethanofuran dehydrogenase subunit E domain-containing protein</fullName>
    </recommendedName>
</protein>
<evidence type="ECO:0000313" key="2">
    <source>
        <dbReference type="Proteomes" id="UP000229740"/>
    </source>
</evidence>
<organism evidence="1 2">
    <name type="scientific">candidate division KSB3 bacterium</name>
    <dbReference type="NCBI Taxonomy" id="2044937"/>
    <lineage>
        <taxon>Bacteria</taxon>
        <taxon>candidate division KSB3</taxon>
    </lineage>
</organism>
<reference evidence="1 2" key="1">
    <citation type="submission" date="2017-10" db="EMBL/GenBank/DDBJ databases">
        <title>Novel microbial diversity and functional potential in the marine mammal oral microbiome.</title>
        <authorList>
            <person name="Dudek N.K."/>
            <person name="Sun C.L."/>
            <person name="Burstein D."/>
            <person name="Kantor R.S."/>
            <person name="Aliaga Goltsman D.S."/>
            <person name="Bik E.M."/>
            <person name="Thomas B.C."/>
            <person name="Banfield J.F."/>
            <person name="Relman D.A."/>
        </authorList>
    </citation>
    <scope>NUCLEOTIDE SEQUENCE [LARGE SCALE GENOMIC DNA]</scope>
    <source>
        <strain evidence="1">DOLZORAL124_49_17</strain>
    </source>
</reference>
<name>A0A2G6E0M1_9BACT</name>
<sequence>MSDTITVLHDSGEVAVSYDELVKYHDKNHWGGVALAWKIIQLAAEILNENKALDRNLVRIRTGLNPPGLVDGFEYLTRAVTRQRLVVDPSLNQGPKSPFGSFSFVIGYGDKRLGLQLKEGLLPDDFATLGKKCQAGMGSEEEKSRWVGIKHSLGDVIMDKAPRELFDIVEQP</sequence>
<evidence type="ECO:0000313" key="1">
    <source>
        <dbReference type="EMBL" id="PID55590.1"/>
    </source>
</evidence>